<feature type="chain" id="PRO_5045132911" evidence="2">
    <location>
        <begin position="27"/>
        <end position="173"/>
    </location>
</feature>
<comment type="caution">
    <text evidence="3">The sequence shown here is derived from an EMBL/GenBank/DDBJ whole genome shotgun (WGS) entry which is preliminary data.</text>
</comment>
<evidence type="ECO:0000313" key="3">
    <source>
        <dbReference type="EMBL" id="MDG3004566.1"/>
    </source>
</evidence>
<evidence type="ECO:0000256" key="2">
    <source>
        <dbReference type="SAM" id="SignalP"/>
    </source>
</evidence>
<organism evidence="3 4">
    <name type="scientific">Paludisphaera mucosa</name>
    <dbReference type="NCBI Taxonomy" id="3030827"/>
    <lineage>
        <taxon>Bacteria</taxon>
        <taxon>Pseudomonadati</taxon>
        <taxon>Planctomycetota</taxon>
        <taxon>Planctomycetia</taxon>
        <taxon>Isosphaerales</taxon>
        <taxon>Isosphaeraceae</taxon>
        <taxon>Paludisphaera</taxon>
    </lineage>
</organism>
<keyword evidence="2" id="KW-0732">Signal</keyword>
<feature type="signal peptide" evidence="2">
    <location>
        <begin position="1"/>
        <end position="26"/>
    </location>
</feature>
<dbReference type="EMBL" id="JARRAG010000002">
    <property type="protein sequence ID" value="MDG3004566.1"/>
    <property type="molecule type" value="Genomic_DNA"/>
</dbReference>
<accession>A0ABT6FAI1</accession>
<protein>
    <submittedName>
        <fullName evidence="3">Uncharacterized protein</fullName>
    </submittedName>
</protein>
<dbReference type="RefSeq" id="WP_277860921.1">
    <property type="nucleotide sequence ID" value="NZ_JARRAG010000002.1"/>
</dbReference>
<gene>
    <name evidence="3" type="ORF">PZE19_12335</name>
</gene>
<sequence>MITWFRSGTLLAFAIAFGLGSMQVLAQEDAKEAALTTDGPTLNDEPKYSGIRRVVAPPLDDIGYFVNNRFNTGSFVMQGGYQVVATWVSETPPGSRAHPVIKHGTLEFKGEDETGHWWAYGDGDDGDELIWFLPKARNRRVFVQVPGNKRPQLYGKPNAMAPVASTGPALPKV</sequence>
<dbReference type="Proteomes" id="UP001216907">
    <property type="component" value="Unassembled WGS sequence"/>
</dbReference>
<proteinExistence type="predicted"/>
<evidence type="ECO:0000313" key="4">
    <source>
        <dbReference type="Proteomes" id="UP001216907"/>
    </source>
</evidence>
<keyword evidence="4" id="KW-1185">Reference proteome</keyword>
<name>A0ABT6FAI1_9BACT</name>
<evidence type="ECO:0000256" key="1">
    <source>
        <dbReference type="SAM" id="MobiDB-lite"/>
    </source>
</evidence>
<reference evidence="3 4" key="1">
    <citation type="submission" date="2023-03" db="EMBL/GenBank/DDBJ databases">
        <title>Paludisphaera mucosa sp. nov. a novel planctomycete from northern fen.</title>
        <authorList>
            <person name="Ivanova A."/>
        </authorList>
    </citation>
    <scope>NUCLEOTIDE SEQUENCE [LARGE SCALE GENOMIC DNA]</scope>
    <source>
        <strain evidence="3 4">Pla2</strain>
    </source>
</reference>
<feature type="region of interest" description="Disordered" evidence="1">
    <location>
        <begin position="153"/>
        <end position="173"/>
    </location>
</feature>